<dbReference type="EMBL" id="FOXS01000001">
    <property type="protein sequence ID" value="SFP70969.1"/>
    <property type="molecule type" value="Genomic_DNA"/>
</dbReference>
<dbReference type="AlphaFoldDB" id="A0A1I5SJR7"/>
<name>A0A1I5SJR7_HYMAR</name>
<dbReference type="Proteomes" id="UP000199029">
    <property type="component" value="Unassembled WGS sequence"/>
</dbReference>
<evidence type="ECO:0008006" key="3">
    <source>
        <dbReference type="Google" id="ProtNLM"/>
    </source>
</evidence>
<dbReference type="RefSeq" id="WP_092668036.1">
    <property type="nucleotide sequence ID" value="NZ_FOXS01000001.1"/>
</dbReference>
<sequence length="172" mass="18910">MTTSAIHTTSLIRQALPQVDFLDAYCLDLPPGSQLTASEAAQACLQQAPAWVLWLMRLRNALVKKLSLATTLPPGMQLLHRPLEPGDFVGPFRTFAASPTEVLLGLNDRHLDFRVSVLVAQEPDATRVFMSTAVQYHNLAGRLYFAVVRPFHAAVVPAMLRAGRARLLGRVL</sequence>
<accession>A0A1I5SJR7</accession>
<protein>
    <recommendedName>
        <fullName evidence="3">DUF2867 domain-containing protein</fullName>
    </recommendedName>
</protein>
<gene>
    <name evidence="1" type="ORF">SAMN04515668_0084</name>
</gene>
<keyword evidence="2" id="KW-1185">Reference proteome</keyword>
<evidence type="ECO:0000313" key="1">
    <source>
        <dbReference type="EMBL" id="SFP70969.1"/>
    </source>
</evidence>
<dbReference type="InterPro" id="IPR021295">
    <property type="entry name" value="DUF2867"/>
</dbReference>
<dbReference type="OrthoDB" id="7058586at2"/>
<proteinExistence type="predicted"/>
<reference evidence="2" key="1">
    <citation type="submission" date="2016-10" db="EMBL/GenBank/DDBJ databases">
        <authorList>
            <person name="Varghese N."/>
            <person name="Submissions S."/>
        </authorList>
    </citation>
    <scope>NUCLEOTIDE SEQUENCE [LARGE SCALE GENOMIC DNA]</scope>
    <source>
        <strain evidence="2">OR362-8,ATCC BAA-1266,JCM 13504</strain>
    </source>
</reference>
<dbReference type="STRING" id="1227077.SAMN04515668_0084"/>
<evidence type="ECO:0000313" key="2">
    <source>
        <dbReference type="Proteomes" id="UP000199029"/>
    </source>
</evidence>
<dbReference type="Pfam" id="PF11066">
    <property type="entry name" value="DUF2867"/>
    <property type="match status" value="1"/>
</dbReference>
<organism evidence="1 2">
    <name type="scientific">Hymenobacter arizonensis</name>
    <name type="common">Siccationidurans arizonensis</name>
    <dbReference type="NCBI Taxonomy" id="1227077"/>
    <lineage>
        <taxon>Bacteria</taxon>
        <taxon>Pseudomonadati</taxon>
        <taxon>Bacteroidota</taxon>
        <taxon>Cytophagia</taxon>
        <taxon>Cytophagales</taxon>
        <taxon>Hymenobacteraceae</taxon>
        <taxon>Hymenobacter</taxon>
    </lineage>
</organism>